<dbReference type="SUPFAM" id="SSF52091">
    <property type="entry name" value="SpoIIaa-like"/>
    <property type="match status" value="1"/>
</dbReference>
<dbReference type="HOGENOM" id="CLU_952358_0_0_11"/>
<protein>
    <recommendedName>
        <fullName evidence="3">STAS domain-containing protein</fullName>
    </recommendedName>
</protein>
<keyword evidence="2" id="KW-1185">Reference proteome</keyword>
<evidence type="ECO:0008006" key="3">
    <source>
        <dbReference type="Google" id="ProtNLM"/>
    </source>
</evidence>
<dbReference type="STRING" id="526225.Gobs_3755"/>
<organism evidence="1 2">
    <name type="scientific">Geodermatophilus obscurus (strain ATCC 25078 / DSM 43160 / JCM 3152 / CCUG 61914 / KCC A-0152 / KCTC 9177 / NBRC 13315 / NRRL B-3577 / G-20)</name>
    <dbReference type="NCBI Taxonomy" id="526225"/>
    <lineage>
        <taxon>Bacteria</taxon>
        <taxon>Bacillati</taxon>
        <taxon>Actinomycetota</taxon>
        <taxon>Actinomycetes</taxon>
        <taxon>Geodermatophilales</taxon>
        <taxon>Geodermatophilaceae</taxon>
        <taxon>Geodermatophilus</taxon>
    </lineage>
</organism>
<dbReference type="Proteomes" id="UP000001382">
    <property type="component" value="Chromosome"/>
</dbReference>
<reference evidence="2" key="2">
    <citation type="submission" date="2010-01" db="EMBL/GenBank/DDBJ databases">
        <title>The complete genome of Geodermatophilus obscurus DSM 43160.</title>
        <authorList>
            <consortium name="US DOE Joint Genome Institute (JGI-PGF)"/>
            <person name="Lucas S."/>
            <person name="Copeland A."/>
            <person name="Lapidus A."/>
            <person name="Glavina del Rio T."/>
            <person name="Dalin E."/>
            <person name="Tice H."/>
            <person name="Bruce D."/>
            <person name="Goodwin L."/>
            <person name="Pitluck S."/>
            <person name="Kyrpides N."/>
            <person name="Mavromatis K."/>
            <person name="Ivanova N."/>
            <person name="Munk A.C."/>
            <person name="Brettin T."/>
            <person name="Detter J.C."/>
            <person name="Han C."/>
            <person name="Larimer F."/>
            <person name="Land M."/>
            <person name="Hauser L."/>
            <person name="Markowitz V."/>
            <person name="Cheng J.-F."/>
            <person name="Hugenholtz P."/>
            <person name="Woyke T."/>
            <person name="Wu D."/>
            <person name="Jando M."/>
            <person name="Schneider S."/>
            <person name="Klenk H.-P."/>
            <person name="Eisen J.A."/>
        </authorList>
    </citation>
    <scope>NUCLEOTIDE SEQUENCE [LARGE SCALE GENOMIC DNA]</scope>
    <source>
        <strain evidence="2">ATCC 25078 / DSM 43160 / JCM 3152 / KCC A-0152 / KCTC 9177 / NBRC 13315 / NRRL B-3577 / G-20</strain>
    </source>
</reference>
<sequence length="292" mass="31783">MPSLKCQILVDDVTEMTRTDCVDITLCTNGVLTYEEIGGHLRPTGTGAVEIDLTRLKFIDPAGLVSLAVIAERARLQRRPVHFRKPEGGDVANYLTRMRLGDELAGLDVVHDLPQVRERRLGHRLVELRRFDGEAGLDTVAAALVQTYVDDHPELIQPLYAALDEMARNVLEHSTRSHGYVALQRYDNRGDISFAVGDSGIGLRKRLAAAIPVPDDRTAIVRAAQVHVTSIGRPGRGRGISRVIGITGEHRGSVTLISGAASGTFRRGLPEPELSDLPASYPGTLAHVRLSL</sequence>
<dbReference type="eggNOG" id="COG0642">
    <property type="taxonomic scope" value="Bacteria"/>
</dbReference>
<reference evidence="1 2" key="1">
    <citation type="journal article" date="2010" name="Stand. Genomic Sci.">
        <title>Complete genome sequence of Geodermatophilus obscurus type strain (G-20).</title>
        <authorList>
            <person name="Ivanova N."/>
            <person name="Sikorski J."/>
            <person name="Jando M."/>
            <person name="Munk C."/>
            <person name="Lapidus A."/>
            <person name="Glavina Del Rio T."/>
            <person name="Copeland A."/>
            <person name="Tice H."/>
            <person name="Cheng J.-F."/>
            <person name="Lucas S."/>
            <person name="Chen F."/>
            <person name="Nolan M."/>
            <person name="Bruce D."/>
            <person name="Goodwin L."/>
            <person name="Pitluck S."/>
            <person name="Mavromatis K."/>
            <person name="Mikhailova N."/>
            <person name="Pati A."/>
            <person name="Chen A."/>
            <person name="Palaniappan K."/>
            <person name="Land M."/>
            <person name="Hauser L."/>
            <person name="Chang Y.-J."/>
            <person name="Jeffries C.D."/>
            <person name="Meincke L."/>
            <person name="Brettin T."/>
            <person name="Detter J.C."/>
            <person name="Detter J.C."/>
            <person name="Rohde M."/>
            <person name="Goeker M."/>
            <person name="Bristow J."/>
            <person name="Eisen J.A."/>
            <person name="Markowitz V."/>
            <person name="Hugenholtz P."/>
            <person name="Kyrpides N.C."/>
            <person name="Klenk H.-P."/>
        </authorList>
    </citation>
    <scope>NUCLEOTIDE SEQUENCE [LARGE SCALE GENOMIC DNA]</scope>
    <source>
        <strain evidence="2">ATCC 25078 / DSM 43160 / JCM 3152 / KCC A-0152 / KCTC 9177 / NBRC 13315 / NRRL B-3577 / G-20</strain>
    </source>
</reference>
<dbReference type="KEGG" id="gob:Gobs_3755"/>
<dbReference type="EMBL" id="CP001867">
    <property type="protein sequence ID" value="ADB76333.1"/>
    <property type="molecule type" value="Genomic_DNA"/>
</dbReference>
<dbReference type="InterPro" id="IPR036513">
    <property type="entry name" value="STAS_dom_sf"/>
</dbReference>
<evidence type="ECO:0000313" key="1">
    <source>
        <dbReference type="EMBL" id="ADB76333.1"/>
    </source>
</evidence>
<dbReference type="Gene3D" id="3.30.565.10">
    <property type="entry name" value="Histidine kinase-like ATPase, C-terminal domain"/>
    <property type="match status" value="1"/>
</dbReference>
<proteinExistence type="predicted"/>
<accession>D2SCK5</accession>
<dbReference type="AlphaFoldDB" id="D2SCK5"/>
<evidence type="ECO:0000313" key="2">
    <source>
        <dbReference type="Proteomes" id="UP000001382"/>
    </source>
</evidence>
<name>D2SCK5_GEOOG</name>
<dbReference type="InterPro" id="IPR036890">
    <property type="entry name" value="HATPase_C_sf"/>
</dbReference>
<dbReference type="SUPFAM" id="SSF55874">
    <property type="entry name" value="ATPase domain of HSP90 chaperone/DNA topoisomerase II/histidine kinase"/>
    <property type="match status" value="1"/>
</dbReference>
<gene>
    <name evidence="1" type="ordered locus">Gobs_3755</name>
</gene>